<evidence type="ECO:0000259" key="7">
    <source>
        <dbReference type="Pfam" id="PF14322"/>
    </source>
</evidence>
<keyword evidence="3" id="KW-0732">Signal</keyword>
<organism evidence="8 9">
    <name type="scientific">Nonlabens dokdonensis</name>
    <dbReference type="NCBI Taxonomy" id="328515"/>
    <lineage>
        <taxon>Bacteria</taxon>
        <taxon>Pseudomonadati</taxon>
        <taxon>Bacteroidota</taxon>
        <taxon>Flavobacteriia</taxon>
        <taxon>Flavobacteriales</taxon>
        <taxon>Flavobacteriaceae</taxon>
        <taxon>Nonlabens</taxon>
    </lineage>
</organism>
<accession>A0ABX5PTX5</accession>
<evidence type="ECO:0000256" key="1">
    <source>
        <dbReference type="ARBA" id="ARBA00004442"/>
    </source>
</evidence>
<dbReference type="Gene3D" id="2.20.20.130">
    <property type="match status" value="1"/>
</dbReference>
<dbReference type="RefSeq" id="WP_015363395.1">
    <property type="nucleotide sequence ID" value="NZ_QKZR01000009.1"/>
</dbReference>
<feature type="domain" description="SusD-like N-terminal" evidence="7">
    <location>
        <begin position="97"/>
        <end position="216"/>
    </location>
</feature>
<dbReference type="InterPro" id="IPR011990">
    <property type="entry name" value="TPR-like_helical_dom_sf"/>
</dbReference>
<dbReference type="InterPro" id="IPR033985">
    <property type="entry name" value="SusD-like_N"/>
</dbReference>
<evidence type="ECO:0000313" key="8">
    <source>
        <dbReference type="EMBL" id="PZX36666.1"/>
    </source>
</evidence>
<dbReference type="Gene3D" id="1.25.40.900">
    <property type="match status" value="1"/>
</dbReference>
<sequence>MRKIIYFITILISLNSCSDFLEVQPGLLVSVDEQLTTETGVEEALRGMYLDLEATVTSERVFIYPDLIGGNLSFSPDLDATPEVDIDNNFTNSYEFNDMAMESEFQSTYESYYNIINHINILLSRINDFNFLSTERINQLQAELLTSRAYTHYLLSLKFSQHHGFTSNGSHLGIVYNTTPIEVAVDFPARATVAENYQSMKTDLDIALQLYTDVPFIDTRNPIGYFNEISTRAIYSRIALQMEDWQTALDQSSNVINTSGIVLTPAINYVEQWQSVDRINETLLSFNTPLASDNNGTTSSIQDFYSYSSPTLYEEYVVSLDLIELFEPGDIRSQLYSLQNIPTLINGNLISQDYYFTTKYGSTLLDDVRIASSRINVRLSEMYLIAAESQERLSPGNSQSLIWLNDIRMRAGLASITNTNNVLEEIFLERRRELAVEGFLLYDIARFKRDILRDNGCIANVCNLNYPSNFFILPIPFESIELNQNMIQNEGY</sequence>
<evidence type="ECO:0000256" key="2">
    <source>
        <dbReference type="ARBA" id="ARBA00006275"/>
    </source>
</evidence>
<evidence type="ECO:0000256" key="3">
    <source>
        <dbReference type="ARBA" id="ARBA00022729"/>
    </source>
</evidence>
<dbReference type="Pfam" id="PF07980">
    <property type="entry name" value="SusD_RagB"/>
    <property type="match status" value="1"/>
</dbReference>
<evidence type="ECO:0000256" key="4">
    <source>
        <dbReference type="ARBA" id="ARBA00023136"/>
    </source>
</evidence>
<evidence type="ECO:0000256" key="5">
    <source>
        <dbReference type="ARBA" id="ARBA00023237"/>
    </source>
</evidence>
<reference evidence="8 9" key="1">
    <citation type="submission" date="2018-06" db="EMBL/GenBank/DDBJ databases">
        <title>Genomic Encyclopedia of Archaeal and Bacterial Type Strains, Phase II (KMG-II): from individual species to whole genera.</title>
        <authorList>
            <person name="Goeker M."/>
        </authorList>
    </citation>
    <scope>NUCLEOTIDE SEQUENCE [LARGE SCALE GENOMIC DNA]</scope>
    <source>
        <strain evidence="8 9">DSM 17205</strain>
    </source>
</reference>
<protein>
    <submittedName>
        <fullName evidence="8">Outer membrane starch-binding protein</fullName>
    </submittedName>
</protein>
<keyword evidence="5" id="KW-0998">Cell outer membrane</keyword>
<keyword evidence="4" id="KW-0472">Membrane</keyword>
<evidence type="ECO:0000313" key="9">
    <source>
        <dbReference type="Proteomes" id="UP000248584"/>
    </source>
</evidence>
<dbReference type="Proteomes" id="UP000248584">
    <property type="component" value="Unassembled WGS sequence"/>
</dbReference>
<dbReference type="InterPro" id="IPR012944">
    <property type="entry name" value="SusD_RagB_dom"/>
</dbReference>
<evidence type="ECO:0000259" key="6">
    <source>
        <dbReference type="Pfam" id="PF07980"/>
    </source>
</evidence>
<dbReference type="EMBL" id="QKZR01000009">
    <property type="protein sequence ID" value="PZX36666.1"/>
    <property type="molecule type" value="Genomic_DNA"/>
</dbReference>
<comment type="similarity">
    <text evidence="2">Belongs to the SusD family.</text>
</comment>
<feature type="domain" description="RagB/SusD" evidence="6">
    <location>
        <begin position="355"/>
        <end position="492"/>
    </location>
</feature>
<proteinExistence type="inferred from homology"/>
<comment type="subcellular location">
    <subcellularLocation>
        <location evidence="1">Cell outer membrane</location>
    </subcellularLocation>
</comment>
<name>A0ABX5PTX5_9FLAO</name>
<dbReference type="SUPFAM" id="SSF48452">
    <property type="entry name" value="TPR-like"/>
    <property type="match status" value="1"/>
</dbReference>
<dbReference type="Gene3D" id="1.25.40.390">
    <property type="match status" value="1"/>
</dbReference>
<dbReference type="Pfam" id="PF14322">
    <property type="entry name" value="SusD-like_3"/>
    <property type="match status" value="1"/>
</dbReference>
<gene>
    <name evidence="8" type="ORF">LX97_03423</name>
</gene>
<comment type="caution">
    <text evidence="8">The sequence shown here is derived from an EMBL/GenBank/DDBJ whole genome shotgun (WGS) entry which is preliminary data.</text>
</comment>
<keyword evidence="9" id="KW-1185">Reference proteome</keyword>